<keyword evidence="3" id="KW-1185">Reference proteome</keyword>
<evidence type="ECO:0000256" key="1">
    <source>
        <dbReference type="SAM" id="Phobius"/>
    </source>
</evidence>
<keyword evidence="1" id="KW-0472">Membrane</keyword>
<accession>A0ABT0GT92</accession>
<evidence type="ECO:0000313" key="2">
    <source>
        <dbReference type="EMBL" id="MCK7612506.1"/>
    </source>
</evidence>
<reference evidence="2" key="1">
    <citation type="submission" date="2022-04" db="EMBL/GenBank/DDBJ databases">
        <title>Roseibium sp. CAU 1639 isolated from mud.</title>
        <authorList>
            <person name="Kim W."/>
        </authorList>
    </citation>
    <scope>NUCLEOTIDE SEQUENCE</scope>
    <source>
        <strain evidence="2">CAU 1639</strain>
    </source>
</reference>
<feature type="transmembrane region" description="Helical" evidence="1">
    <location>
        <begin position="32"/>
        <end position="52"/>
    </location>
</feature>
<dbReference type="EMBL" id="JALNMJ010000005">
    <property type="protein sequence ID" value="MCK7612506.1"/>
    <property type="molecule type" value="Genomic_DNA"/>
</dbReference>
<dbReference type="Proteomes" id="UP001431221">
    <property type="component" value="Unassembled WGS sequence"/>
</dbReference>
<comment type="caution">
    <text evidence="2">The sequence shown here is derived from an EMBL/GenBank/DDBJ whole genome shotgun (WGS) entry which is preliminary data.</text>
</comment>
<gene>
    <name evidence="2" type="ORF">M0H32_10070</name>
</gene>
<proteinExistence type="predicted"/>
<keyword evidence="1" id="KW-1133">Transmembrane helix</keyword>
<organism evidence="2 3">
    <name type="scientific">Roseibium sediminicola</name>
    <dbReference type="NCBI Taxonomy" id="2933272"/>
    <lineage>
        <taxon>Bacteria</taxon>
        <taxon>Pseudomonadati</taxon>
        <taxon>Pseudomonadota</taxon>
        <taxon>Alphaproteobacteria</taxon>
        <taxon>Hyphomicrobiales</taxon>
        <taxon>Stappiaceae</taxon>
        <taxon>Roseibium</taxon>
    </lineage>
</organism>
<evidence type="ECO:0000313" key="3">
    <source>
        <dbReference type="Proteomes" id="UP001431221"/>
    </source>
</evidence>
<name>A0ABT0GT92_9HYPH</name>
<keyword evidence="1" id="KW-0812">Transmembrane</keyword>
<sequence>MIHHGFLIAADRYDDILQERIRTREARDWKRLAFGFGLSGILLSLLALTFLLGY</sequence>
<protein>
    <submittedName>
        <fullName evidence="2">Uncharacterized protein</fullName>
    </submittedName>
</protein>
<dbReference type="RefSeq" id="WP_248153485.1">
    <property type="nucleotide sequence ID" value="NZ_JALNMJ010000005.1"/>
</dbReference>